<evidence type="ECO:0000313" key="2">
    <source>
        <dbReference type="EnsemblMetazoa" id="MESCA008541-PA"/>
    </source>
</evidence>
<feature type="region of interest" description="Disordered" evidence="1">
    <location>
        <begin position="27"/>
        <end position="78"/>
    </location>
</feature>
<evidence type="ECO:0000313" key="3">
    <source>
        <dbReference type="Proteomes" id="UP000015102"/>
    </source>
</evidence>
<dbReference type="HOGENOM" id="CLU_1901479_0_0_1"/>
<feature type="compositionally biased region" description="Low complexity" evidence="1">
    <location>
        <begin position="36"/>
        <end position="69"/>
    </location>
</feature>
<proteinExistence type="predicted"/>
<reference evidence="2" key="2">
    <citation type="submission" date="2015-06" db="UniProtKB">
        <authorList>
            <consortium name="EnsemblMetazoa"/>
        </authorList>
    </citation>
    <scope>IDENTIFICATION</scope>
</reference>
<dbReference type="EnsemblMetazoa" id="MESCA008541-RA">
    <property type="protein sequence ID" value="MESCA008541-PA"/>
    <property type="gene ID" value="MESCA008541"/>
</dbReference>
<protein>
    <submittedName>
        <fullName evidence="2">Uncharacterized protein</fullName>
    </submittedName>
</protein>
<keyword evidence="3" id="KW-1185">Reference proteome</keyword>
<dbReference type="Proteomes" id="UP000015102">
    <property type="component" value="Unassembled WGS sequence"/>
</dbReference>
<dbReference type="EMBL" id="CAQQ02126995">
    <property type="status" value="NOT_ANNOTATED_CDS"/>
    <property type="molecule type" value="Genomic_DNA"/>
</dbReference>
<accession>T1GXI9</accession>
<dbReference type="AlphaFoldDB" id="T1GXI9"/>
<sequence>MYSTSSMYGTNTITGVTMSHPSQLVTFPPPPPIFASTNSSNLQQSNSSKITVTSTGPGSGLGTPCSGTQDGHGGGSIGSGPNSCGMVGGSLVNGNTICIPASSATICTAIPVMGNGGGGSANLGLIGAVCFSET</sequence>
<organism evidence="2 3">
    <name type="scientific">Megaselia scalaris</name>
    <name type="common">Humpbacked fly</name>
    <name type="synonym">Phora scalaris</name>
    <dbReference type="NCBI Taxonomy" id="36166"/>
    <lineage>
        <taxon>Eukaryota</taxon>
        <taxon>Metazoa</taxon>
        <taxon>Ecdysozoa</taxon>
        <taxon>Arthropoda</taxon>
        <taxon>Hexapoda</taxon>
        <taxon>Insecta</taxon>
        <taxon>Pterygota</taxon>
        <taxon>Neoptera</taxon>
        <taxon>Endopterygota</taxon>
        <taxon>Diptera</taxon>
        <taxon>Brachycera</taxon>
        <taxon>Muscomorpha</taxon>
        <taxon>Platypezoidea</taxon>
        <taxon>Phoridae</taxon>
        <taxon>Megaseliini</taxon>
        <taxon>Megaselia</taxon>
    </lineage>
</organism>
<name>T1GXI9_MEGSC</name>
<evidence type="ECO:0000256" key="1">
    <source>
        <dbReference type="SAM" id="MobiDB-lite"/>
    </source>
</evidence>
<dbReference type="STRING" id="36166.T1GXI9"/>
<reference evidence="3" key="1">
    <citation type="submission" date="2013-02" db="EMBL/GenBank/DDBJ databases">
        <authorList>
            <person name="Hughes D."/>
        </authorList>
    </citation>
    <scope>NUCLEOTIDE SEQUENCE</scope>
    <source>
        <strain>Durham</strain>
        <strain evidence="3">NC isolate 2 -- Noor lab</strain>
    </source>
</reference>